<evidence type="ECO:0000256" key="2">
    <source>
        <dbReference type="SAM" id="Phobius"/>
    </source>
</evidence>
<accession>A0A4R2EA67</accession>
<keyword evidence="2" id="KW-0472">Membrane</keyword>
<name>A0A4R2EA67_9BACT</name>
<dbReference type="Proteomes" id="UP000294830">
    <property type="component" value="Unassembled WGS sequence"/>
</dbReference>
<feature type="region of interest" description="Disordered" evidence="1">
    <location>
        <begin position="163"/>
        <end position="183"/>
    </location>
</feature>
<gene>
    <name evidence="3" type="ORF">CLV25_11272</name>
</gene>
<dbReference type="InterPro" id="IPR025961">
    <property type="entry name" value="Metal_resist"/>
</dbReference>
<evidence type="ECO:0000313" key="4">
    <source>
        <dbReference type="Proteomes" id="UP000294830"/>
    </source>
</evidence>
<keyword evidence="2" id="KW-0812">Transmembrane</keyword>
<dbReference type="RefSeq" id="WP_131839886.1">
    <property type="nucleotide sequence ID" value="NZ_SLWB01000012.1"/>
</dbReference>
<reference evidence="3 4" key="1">
    <citation type="submission" date="2019-03" db="EMBL/GenBank/DDBJ databases">
        <title>Genomic Encyclopedia of Archaeal and Bacterial Type Strains, Phase II (KMG-II): from individual species to whole genera.</title>
        <authorList>
            <person name="Goeker M."/>
        </authorList>
    </citation>
    <scope>NUCLEOTIDE SEQUENCE [LARGE SCALE GENOMIC DNA]</scope>
    <source>
        <strain evidence="3 4">RL-C</strain>
    </source>
</reference>
<proteinExistence type="predicted"/>
<evidence type="ECO:0000256" key="1">
    <source>
        <dbReference type="SAM" id="MobiDB-lite"/>
    </source>
</evidence>
<comment type="caution">
    <text evidence="3">The sequence shown here is derived from an EMBL/GenBank/DDBJ whole genome shotgun (WGS) entry which is preliminary data.</text>
</comment>
<dbReference type="AlphaFoldDB" id="A0A4R2EA67"/>
<keyword evidence="2" id="KW-1133">Transmembrane helix</keyword>
<organism evidence="3 4">
    <name type="scientific">Acetobacteroides hydrogenigenes</name>
    <dbReference type="NCBI Taxonomy" id="979970"/>
    <lineage>
        <taxon>Bacteria</taxon>
        <taxon>Pseudomonadati</taxon>
        <taxon>Bacteroidota</taxon>
        <taxon>Bacteroidia</taxon>
        <taxon>Bacteroidales</taxon>
        <taxon>Rikenellaceae</taxon>
        <taxon>Acetobacteroides</taxon>
    </lineage>
</organism>
<sequence>MKSEKSKTLVWIIVLLVVFNLTTLATIGYHIYDANRGGAGSRGGAAPAKGEGVQFNGRFFRDSLNLSREQMDRFREVNHRFRSDANEVNVKLRGLRQRMMQNMAGPKPDTLLLYQLSDSIGVLHARLKRDTYQYYLGIRGICTKDQQVKLKAIFETVFGSEDSAGCSGKGTGQGHHRGQCRNQ</sequence>
<dbReference type="Gene3D" id="1.20.120.1490">
    <property type="match status" value="1"/>
</dbReference>
<evidence type="ECO:0000313" key="3">
    <source>
        <dbReference type="EMBL" id="TCN64745.1"/>
    </source>
</evidence>
<keyword evidence="4" id="KW-1185">Reference proteome</keyword>
<dbReference type="Pfam" id="PF13801">
    <property type="entry name" value="Metal_resist"/>
    <property type="match status" value="1"/>
</dbReference>
<feature type="transmembrane region" description="Helical" evidence="2">
    <location>
        <begin position="9"/>
        <end position="32"/>
    </location>
</feature>
<dbReference type="EMBL" id="SLWB01000012">
    <property type="protein sequence ID" value="TCN64745.1"/>
    <property type="molecule type" value="Genomic_DNA"/>
</dbReference>
<feature type="compositionally biased region" description="Basic residues" evidence="1">
    <location>
        <begin position="174"/>
        <end position="183"/>
    </location>
</feature>
<protein>
    <submittedName>
        <fullName evidence="3">Heavy-metal resistance protein</fullName>
    </submittedName>
</protein>
<dbReference type="OrthoDB" id="1098603at2"/>